<keyword evidence="3" id="KW-1185">Reference proteome</keyword>
<gene>
    <name evidence="2" type="ORF">ACFPQ5_15365</name>
</gene>
<dbReference type="PROSITE" id="PS51819">
    <property type="entry name" value="VOC"/>
    <property type="match status" value="1"/>
</dbReference>
<comment type="caution">
    <text evidence="2">The sequence shown here is derived from an EMBL/GenBank/DDBJ whole genome shotgun (WGS) entry which is preliminary data.</text>
</comment>
<dbReference type="Gene3D" id="3.10.180.10">
    <property type="entry name" value="2,3-Dihydroxybiphenyl 1,2-Dioxygenase, domain 1"/>
    <property type="match status" value="1"/>
</dbReference>
<dbReference type="Proteomes" id="UP001596101">
    <property type="component" value="Unassembled WGS sequence"/>
</dbReference>
<dbReference type="EMBL" id="JBHSMR010000013">
    <property type="protein sequence ID" value="MFC5479574.1"/>
    <property type="molecule type" value="Genomic_DNA"/>
</dbReference>
<dbReference type="CDD" id="cd08351">
    <property type="entry name" value="ChaP_like"/>
    <property type="match status" value="1"/>
</dbReference>
<name>A0ABW0MNW0_9BURK</name>
<dbReference type="RefSeq" id="WP_379757295.1">
    <property type="nucleotide sequence ID" value="NZ_JBHSMR010000013.1"/>
</dbReference>
<dbReference type="SUPFAM" id="SSF54593">
    <property type="entry name" value="Glyoxalase/Bleomycin resistance protein/Dihydroxybiphenyl dioxygenase"/>
    <property type="match status" value="1"/>
</dbReference>
<evidence type="ECO:0000313" key="3">
    <source>
        <dbReference type="Proteomes" id="UP001596101"/>
    </source>
</evidence>
<sequence>MSRREGMIELDHVIVSARDRVASARLLASLFDVPWDETALGIFSAVYVNPGLTLDFITTDEAFPVEHFCFRVSDAEFDAILDRLEAAGIGWRGDVRGRNDGKVGTAHGGRNIYWDEPDNHRWEILTRSYARRPG</sequence>
<proteinExistence type="predicted"/>
<accession>A0ABW0MNW0</accession>
<evidence type="ECO:0000259" key="1">
    <source>
        <dbReference type="PROSITE" id="PS51819"/>
    </source>
</evidence>
<protein>
    <submittedName>
        <fullName evidence="2">VOC family protein</fullName>
    </submittedName>
</protein>
<evidence type="ECO:0000313" key="2">
    <source>
        <dbReference type="EMBL" id="MFC5479574.1"/>
    </source>
</evidence>
<reference evidence="3" key="1">
    <citation type="journal article" date="2019" name="Int. J. Syst. Evol. Microbiol.">
        <title>The Global Catalogue of Microorganisms (GCM) 10K type strain sequencing project: providing services to taxonomists for standard genome sequencing and annotation.</title>
        <authorList>
            <consortium name="The Broad Institute Genomics Platform"/>
            <consortium name="The Broad Institute Genome Sequencing Center for Infectious Disease"/>
            <person name="Wu L."/>
            <person name="Ma J."/>
        </authorList>
    </citation>
    <scope>NUCLEOTIDE SEQUENCE [LARGE SCALE GENOMIC DNA]</scope>
    <source>
        <strain evidence="3">CCUG 43111</strain>
    </source>
</reference>
<organism evidence="2 3">
    <name type="scientific">Massilia suwonensis</name>
    <dbReference type="NCBI Taxonomy" id="648895"/>
    <lineage>
        <taxon>Bacteria</taxon>
        <taxon>Pseudomonadati</taxon>
        <taxon>Pseudomonadota</taxon>
        <taxon>Betaproteobacteria</taxon>
        <taxon>Burkholderiales</taxon>
        <taxon>Oxalobacteraceae</taxon>
        <taxon>Telluria group</taxon>
        <taxon>Massilia</taxon>
    </lineage>
</organism>
<dbReference type="InterPro" id="IPR037523">
    <property type="entry name" value="VOC_core"/>
</dbReference>
<dbReference type="InterPro" id="IPR029068">
    <property type="entry name" value="Glyas_Bleomycin-R_OHBP_Dase"/>
</dbReference>
<feature type="domain" description="VOC" evidence="1">
    <location>
        <begin position="9"/>
        <end position="127"/>
    </location>
</feature>